<feature type="region of interest" description="Disordered" evidence="1">
    <location>
        <begin position="81"/>
        <end position="107"/>
    </location>
</feature>
<dbReference type="Proteomes" id="UP000557315">
    <property type="component" value="Unassembled WGS sequence"/>
</dbReference>
<sequence length="124" mass="13771">MAPDPPKTAGTPPKISEDPPKILGGPERPRGGPQIRAPARTRLRNRRFAALRELLKGGEYFSEEQMRLRAPALFHHYIGRFRNPKIPPGDPKIRPGDPKTRPGPPQNLRELLLSSLEEAALGDC</sequence>
<dbReference type="InterPro" id="IPR018613">
    <property type="entry name" value="Ccdc97-like"/>
</dbReference>
<feature type="non-terminal residue" evidence="3">
    <location>
        <position position="1"/>
    </location>
</feature>
<gene>
    <name evidence="3" type="primary">Ccdc97_1</name>
    <name evidence="3" type="ORF">DAPCHR_R15316</name>
</gene>
<dbReference type="Pfam" id="PF09747">
    <property type="entry name" value="CCD97-like_C"/>
    <property type="match status" value="1"/>
</dbReference>
<comment type="caution">
    <text evidence="3">The sequence shown here is derived from an EMBL/GenBank/DDBJ whole genome shotgun (WGS) entry which is preliminary data.</text>
</comment>
<feature type="region of interest" description="Disordered" evidence="1">
    <location>
        <begin position="1"/>
        <end position="42"/>
    </location>
</feature>
<dbReference type="PANTHER" id="PTHR31840:SF1">
    <property type="entry name" value="COILED-COIL DOMAIN-CONTAINING PROTEIN 97"/>
    <property type="match status" value="1"/>
</dbReference>
<organism evidence="3 4">
    <name type="scientific">Daphoenositta chrysoptera</name>
    <name type="common">varied sittella</name>
    <dbReference type="NCBI Taxonomy" id="254528"/>
    <lineage>
        <taxon>Eukaryota</taxon>
        <taxon>Metazoa</taxon>
        <taxon>Chordata</taxon>
        <taxon>Craniata</taxon>
        <taxon>Vertebrata</taxon>
        <taxon>Euteleostomi</taxon>
        <taxon>Archelosauria</taxon>
        <taxon>Archosauria</taxon>
        <taxon>Dinosauria</taxon>
        <taxon>Saurischia</taxon>
        <taxon>Theropoda</taxon>
        <taxon>Coelurosauria</taxon>
        <taxon>Aves</taxon>
        <taxon>Neognathae</taxon>
        <taxon>Neoaves</taxon>
        <taxon>Telluraves</taxon>
        <taxon>Australaves</taxon>
        <taxon>Passeriformes</taxon>
        <taxon>Corvoidea</taxon>
        <taxon>Pachycephalidae</taxon>
        <taxon>Daphoenositta</taxon>
    </lineage>
</organism>
<protein>
    <submittedName>
        <fullName evidence="3">CCD97 protein</fullName>
    </submittedName>
</protein>
<accession>A0A7K6F6B7</accession>
<keyword evidence="4" id="KW-1185">Reference proteome</keyword>
<dbReference type="InterPro" id="IPR040233">
    <property type="entry name" value="CCD97-like_C"/>
</dbReference>
<name>A0A7K6F6B7_9CORV</name>
<reference evidence="3 4" key="1">
    <citation type="submission" date="2019-09" db="EMBL/GenBank/DDBJ databases">
        <title>Bird 10,000 Genomes (B10K) Project - Family phase.</title>
        <authorList>
            <person name="Zhang G."/>
        </authorList>
    </citation>
    <scope>NUCLEOTIDE SEQUENCE [LARGE SCALE GENOMIC DNA]</scope>
    <source>
        <strain evidence="3">B10K-DU-029-47</strain>
        <tissue evidence="3">Heart</tissue>
    </source>
</reference>
<dbReference type="AlphaFoldDB" id="A0A7K6F6B7"/>
<feature type="non-terminal residue" evidence="3">
    <location>
        <position position="124"/>
    </location>
</feature>
<dbReference type="PANTHER" id="PTHR31840">
    <property type="entry name" value="COILED-COIL DOMAIN-CONTAINING PROTEIN 97"/>
    <property type="match status" value="1"/>
</dbReference>
<evidence type="ECO:0000313" key="3">
    <source>
        <dbReference type="EMBL" id="NWV45835.1"/>
    </source>
</evidence>
<evidence type="ECO:0000313" key="4">
    <source>
        <dbReference type="Proteomes" id="UP000557315"/>
    </source>
</evidence>
<dbReference type="EMBL" id="VZRO01000598">
    <property type="protein sequence ID" value="NWV45835.1"/>
    <property type="molecule type" value="Genomic_DNA"/>
</dbReference>
<proteinExistence type="predicted"/>
<evidence type="ECO:0000259" key="2">
    <source>
        <dbReference type="Pfam" id="PF09747"/>
    </source>
</evidence>
<feature type="compositionally biased region" description="Basic and acidic residues" evidence="1">
    <location>
        <begin position="91"/>
        <end position="100"/>
    </location>
</feature>
<evidence type="ECO:0000256" key="1">
    <source>
        <dbReference type="SAM" id="MobiDB-lite"/>
    </source>
</evidence>
<feature type="domain" description="CCD97-like C-terminal" evidence="2">
    <location>
        <begin position="45"/>
        <end position="120"/>
    </location>
</feature>